<evidence type="ECO:0000259" key="2">
    <source>
        <dbReference type="Pfam" id="PF21939"/>
    </source>
</evidence>
<evidence type="ECO:0000313" key="4">
    <source>
        <dbReference type="Proteomes" id="UP000295184"/>
    </source>
</evidence>
<dbReference type="Proteomes" id="UP000295184">
    <property type="component" value="Unassembled WGS sequence"/>
</dbReference>
<dbReference type="AlphaFoldDB" id="A0A4R1QFD1"/>
<evidence type="ECO:0000313" key="3">
    <source>
        <dbReference type="EMBL" id="TCL46828.1"/>
    </source>
</evidence>
<dbReference type="InterPro" id="IPR008160">
    <property type="entry name" value="Collagen"/>
</dbReference>
<evidence type="ECO:0000256" key="1">
    <source>
        <dbReference type="SAM" id="MobiDB-lite"/>
    </source>
</evidence>
<comment type="caution">
    <text evidence="3">The sequence shown here is derived from an EMBL/GenBank/DDBJ whole genome shotgun (WGS) entry which is preliminary data.</text>
</comment>
<name>A0A4R1QFD1_9FIRM</name>
<organism evidence="3 4">
    <name type="scientific">Allofournierella massiliensis</name>
    <dbReference type="NCBI Taxonomy" id="1650663"/>
    <lineage>
        <taxon>Bacteria</taxon>
        <taxon>Bacillati</taxon>
        <taxon>Bacillota</taxon>
        <taxon>Clostridia</taxon>
        <taxon>Eubacteriales</taxon>
        <taxon>Oscillospiraceae</taxon>
        <taxon>Allofournierella</taxon>
    </lineage>
</organism>
<dbReference type="InterPro" id="IPR053827">
    <property type="entry name" value="Gp10_C"/>
</dbReference>
<dbReference type="Pfam" id="PF01391">
    <property type="entry name" value="Collagen"/>
    <property type="match status" value="1"/>
</dbReference>
<keyword evidence="3" id="KW-0176">Collagen</keyword>
<dbReference type="RefSeq" id="WP_394345351.1">
    <property type="nucleotide sequence ID" value="NZ_SLUM01000067.1"/>
</dbReference>
<dbReference type="GO" id="GO:0030020">
    <property type="term" value="F:extracellular matrix structural constituent conferring tensile strength"/>
    <property type="evidence" value="ECO:0007669"/>
    <property type="project" value="TreeGrafter"/>
</dbReference>
<dbReference type="PANTHER" id="PTHR24023:SF1082">
    <property type="entry name" value="COLLAGEN TRIPLE HELIX REPEAT"/>
    <property type="match status" value="1"/>
</dbReference>
<dbReference type="STRING" id="1650663.GCA_001486665_02632"/>
<dbReference type="GO" id="GO:0030198">
    <property type="term" value="P:extracellular matrix organization"/>
    <property type="evidence" value="ECO:0007669"/>
    <property type="project" value="TreeGrafter"/>
</dbReference>
<dbReference type="EMBL" id="SLUM01000067">
    <property type="protein sequence ID" value="TCL46828.1"/>
    <property type="molecule type" value="Genomic_DNA"/>
</dbReference>
<feature type="domain" description="Baseplate structural protein Gp10 C-terminal" evidence="2">
    <location>
        <begin position="351"/>
        <end position="487"/>
    </location>
</feature>
<dbReference type="InterPro" id="IPR050149">
    <property type="entry name" value="Collagen_superfamily"/>
</dbReference>
<feature type="compositionally biased region" description="Low complexity" evidence="1">
    <location>
        <begin position="181"/>
        <end position="210"/>
    </location>
</feature>
<sequence>SAYVEISKSLALGETSSTAYPGNKGKALAADLASTKTTVASNTAARHSHANKTLLDSYTQTEASLADAVSKKHSHGNLSLLGSITQTLLNNWNAAFAHVSDTVKHITAAERSLWNAAIQTMKIGTVVSGSTAAASISKSGTTATLNLILPSGAQGPKGDTGPAGPQGETGPQGPKGDTGEQGPAGARGATGPTGPQGPQGATGPTGPAGPNLVSKTTQVSGFSTGQVLYVNGSVVGAKTLTAAGIGAATAGHTHKYAGASSAGGAANSAVKLQTARGVTIGGTKKTFDGSADVSWTLGEIGAAAVDPNSGFSGAARAATQLATARTLTIGKTGRAFDGTANLNWTLADLGILDFVYPVGSIFEWADTGSGANLSTIEAVQAHFGGRWEEYGSGRVLVGRAKGIPEFSDVNKEGGEINHTLTIAEMPRHSHEMRWSNEGAVGSGHGCLIRDSLSGESWPYGYWTGQDGGGQAHNNLQPYITVFRYRRVA</sequence>
<proteinExistence type="predicted"/>
<dbReference type="GO" id="GO:0005615">
    <property type="term" value="C:extracellular space"/>
    <property type="evidence" value="ECO:0007669"/>
    <property type="project" value="TreeGrafter"/>
</dbReference>
<reference evidence="3 4" key="1">
    <citation type="submission" date="2019-03" db="EMBL/GenBank/DDBJ databases">
        <title>Genomic Encyclopedia of Type Strains, Phase IV (KMG-IV): sequencing the most valuable type-strain genomes for metagenomic binning, comparative biology and taxonomic classification.</title>
        <authorList>
            <person name="Goeker M."/>
        </authorList>
    </citation>
    <scope>NUCLEOTIDE SEQUENCE [LARGE SCALE GENOMIC DNA]</scope>
    <source>
        <strain evidence="3 4">DSM 100451</strain>
    </source>
</reference>
<gene>
    <name evidence="3" type="ORF">EDD77_1671</name>
</gene>
<protein>
    <submittedName>
        <fullName evidence="3">Collagen triple helix repeat protein</fullName>
    </submittedName>
</protein>
<dbReference type="Pfam" id="PF21939">
    <property type="entry name" value="Gp10_C"/>
    <property type="match status" value="1"/>
</dbReference>
<feature type="non-terminal residue" evidence="3">
    <location>
        <position position="1"/>
    </location>
</feature>
<dbReference type="GO" id="GO:0031012">
    <property type="term" value="C:extracellular matrix"/>
    <property type="evidence" value="ECO:0007669"/>
    <property type="project" value="TreeGrafter"/>
</dbReference>
<feature type="region of interest" description="Disordered" evidence="1">
    <location>
        <begin position="148"/>
        <end position="216"/>
    </location>
</feature>
<dbReference type="SUPFAM" id="SSF88874">
    <property type="entry name" value="Receptor-binding domain of short tail fibre protein gp12"/>
    <property type="match status" value="1"/>
</dbReference>
<dbReference type="PANTHER" id="PTHR24023">
    <property type="entry name" value="COLLAGEN ALPHA"/>
    <property type="match status" value="1"/>
</dbReference>
<accession>A0A4R1QFD1</accession>